<feature type="signal peptide" evidence="2">
    <location>
        <begin position="1"/>
        <end position="21"/>
    </location>
</feature>
<name>A0ABP7HKM7_9PSEU</name>
<reference evidence="4" key="1">
    <citation type="journal article" date="2019" name="Int. J. Syst. Evol. Microbiol.">
        <title>The Global Catalogue of Microorganisms (GCM) 10K type strain sequencing project: providing services to taxonomists for standard genome sequencing and annotation.</title>
        <authorList>
            <consortium name="The Broad Institute Genomics Platform"/>
            <consortium name="The Broad Institute Genome Sequencing Center for Infectious Disease"/>
            <person name="Wu L."/>
            <person name="Ma J."/>
        </authorList>
    </citation>
    <scope>NUCLEOTIDE SEQUENCE [LARGE SCALE GENOMIC DNA]</scope>
    <source>
        <strain evidence="4">JCM 17017</strain>
    </source>
</reference>
<sequence length="652" mass="67637">MTTPARILIGVSALAAGLLTACDSETPAPPPPPSAEPGPATVAFADSTHIRFADASGRVWGSVPVDGTPLAAAWSADGQYFAWLGDTRLHIVEAATGTDRPQPCPCSGLARLSAGFATAGADGSALLLFDPRAGATLVPLTPAAPYTTVVAGGREEVVIAQPVPEEIADYRGQSTLLAVGSDGRARPMIEGTSRVSMGGASTAPDDSRVATIESPSSGACWNVPGIFVLGTARPNPASERMIPGDGKLTEAVLTENRIVTDLNWAGGDTIVTFGPSTGCQVPHPRRYLTYALSGGEWTYLRDGALAVGYGGGGRTYAIELGGDQQALTDEDRRGSLILTTGDGQSHELAANVTAFWTTVSEQAAGRPVPKASPEGDTHTSDHGAPVAQPFLDLAGKLRAALDSGDIDAVNALCAECDEPTRTLLGTPSGREQLGRALRTHPAVDEVSATFPGLATAACVDTTEASAPCTAEQIHDAGVLGLTAILDIDETGNKYAVPVGGSIRFVLEPSGEARWTGQSTSAKDYAHKSDYLDEPQYFFLSTDGAYLCGFNTEMAACQGETEPVPPRPESCPAEGPGWGYGMYVDTGRADFLCSGGVMFYPLNREPGDQDKLALGQTIAAAGFACTAEQDGVSCRHEETGHGFLVAAHRNQIF</sequence>
<feature type="chain" id="PRO_5045791434" evidence="2">
    <location>
        <begin position="22"/>
        <end position="652"/>
    </location>
</feature>
<comment type="caution">
    <text evidence="3">The sequence shown here is derived from an EMBL/GenBank/DDBJ whole genome shotgun (WGS) entry which is preliminary data.</text>
</comment>
<accession>A0ABP7HKM7</accession>
<evidence type="ECO:0000313" key="3">
    <source>
        <dbReference type="EMBL" id="GAA3791235.1"/>
    </source>
</evidence>
<dbReference type="PROSITE" id="PS51257">
    <property type="entry name" value="PROKAR_LIPOPROTEIN"/>
    <property type="match status" value="1"/>
</dbReference>
<dbReference type="RefSeq" id="WP_237336701.1">
    <property type="nucleotide sequence ID" value="NZ_BAABCM010000001.1"/>
</dbReference>
<keyword evidence="2" id="KW-0732">Signal</keyword>
<protein>
    <submittedName>
        <fullName evidence="3">Uncharacterized protein</fullName>
    </submittedName>
</protein>
<evidence type="ECO:0000256" key="2">
    <source>
        <dbReference type="SAM" id="SignalP"/>
    </source>
</evidence>
<gene>
    <name evidence="3" type="ORF">GCM10022380_04690</name>
</gene>
<evidence type="ECO:0000313" key="4">
    <source>
        <dbReference type="Proteomes" id="UP001501624"/>
    </source>
</evidence>
<dbReference type="EMBL" id="BAABCM010000001">
    <property type="protein sequence ID" value="GAA3791235.1"/>
    <property type="molecule type" value="Genomic_DNA"/>
</dbReference>
<proteinExistence type="predicted"/>
<evidence type="ECO:0000256" key="1">
    <source>
        <dbReference type="SAM" id="MobiDB-lite"/>
    </source>
</evidence>
<dbReference type="Proteomes" id="UP001501624">
    <property type="component" value="Unassembled WGS sequence"/>
</dbReference>
<keyword evidence="4" id="KW-1185">Reference proteome</keyword>
<dbReference type="SUPFAM" id="SSF82171">
    <property type="entry name" value="DPP6 N-terminal domain-like"/>
    <property type="match status" value="1"/>
</dbReference>
<organism evidence="3 4">
    <name type="scientific">Amycolatopsis tucumanensis</name>
    <dbReference type="NCBI Taxonomy" id="401106"/>
    <lineage>
        <taxon>Bacteria</taxon>
        <taxon>Bacillati</taxon>
        <taxon>Actinomycetota</taxon>
        <taxon>Actinomycetes</taxon>
        <taxon>Pseudonocardiales</taxon>
        <taxon>Pseudonocardiaceae</taxon>
        <taxon>Amycolatopsis</taxon>
    </lineage>
</organism>
<feature type="region of interest" description="Disordered" evidence="1">
    <location>
        <begin position="363"/>
        <end position="382"/>
    </location>
</feature>